<name>A0A1V0SDJ8_9VIRU</name>
<dbReference type="Pfam" id="PF01096">
    <property type="entry name" value="Zn_ribbon_TFIIS"/>
    <property type="match status" value="1"/>
</dbReference>
<keyword evidence="2 4" id="KW-0863">Zinc-finger</keyword>
<protein>
    <submittedName>
        <fullName evidence="7">Transcription elongation factor TFIIS</fullName>
    </submittedName>
</protein>
<evidence type="ECO:0000313" key="7">
    <source>
        <dbReference type="EMBL" id="ARF09785.1"/>
    </source>
</evidence>
<evidence type="ECO:0000256" key="2">
    <source>
        <dbReference type="ARBA" id="ARBA00022771"/>
    </source>
</evidence>
<gene>
    <name evidence="7" type="ORF">Indivirus_3_34</name>
</gene>
<dbReference type="PROSITE" id="PS51133">
    <property type="entry name" value="ZF_TFIIS_2"/>
    <property type="match status" value="1"/>
</dbReference>
<evidence type="ECO:0000259" key="6">
    <source>
        <dbReference type="PROSITE" id="PS51321"/>
    </source>
</evidence>
<dbReference type="SUPFAM" id="SSF57783">
    <property type="entry name" value="Zinc beta-ribbon"/>
    <property type="match status" value="1"/>
</dbReference>
<dbReference type="InterPro" id="IPR003618">
    <property type="entry name" value="TFIIS_cen_dom"/>
</dbReference>
<dbReference type="PROSITE" id="PS51321">
    <property type="entry name" value="TFIIS_CENTRAL"/>
    <property type="match status" value="1"/>
</dbReference>
<keyword evidence="7" id="KW-0648">Protein biosynthesis</keyword>
<organism evidence="7">
    <name type="scientific">Indivirus ILV1</name>
    <dbReference type="NCBI Taxonomy" id="1977633"/>
    <lineage>
        <taxon>Viruses</taxon>
        <taxon>Varidnaviria</taxon>
        <taxon>Bamfordvirae</taxon>
        <taxon>Nucleocytoviricota</taxon>
        <taxon>Megaviricetes</taxon>
        <taxon>Imitervirales</taxon>
        <taxon>Mimiviridae</taxon>
        <taxon>Klosneuvirinae</taxon>
        <taxon>Indivirus</taxon>
    </lineage>
</organism>
<dbReference type="EMBL" id="KY684087">
    <property type="protein sequence ID" value="ARF09785.1"/>
    <property type="molecule type" value="Genomic_DNA"/>
</dbReference>
<feature type="domain" description="TFIIS-type" evidence="5">
    <location>
        <begin position="162"/>
        <end position="203"/>
    </location>
</feature>
<keyword evidence="3" id="KW-0862">Zinc</keyword>
<feature type="domain" description="TFIIS central" evidence="6">
    <location>
        <begin position="45"/>
        <end position="164"/>
    </location>
</feature>
<dbReference type="InterPro" id="IPR001222">
    <property type="entry name" value="Znf_TFIIS"/>
</dbReference>
<dbReference type="GO" id="GO:0003676">
    <property type="term" value="F:nucleic acid binding"/>
    <property type="evidence" value="ECO:0007669"/>
    <property type="project" value="InterPro"/>
</dbReference>
<accession>A0A1V0SDJ8</accession>
<dbReference type="GO" id="GO:0008270">
    <property type="term" value="F:zinc ion binding"/>
    <property type="evidence" value="ECO:0007669"/>
    <property type="project" value="UniProtKB-KW"/>
</dbReference>
<evidence type="ECO:0000256" key="3">
    <source>
        <dbReference type="ARBA" id="ARBA00022833"/>
    </source>
</evidence>
<sequence length="203" mass="23490">MLGDINLITKKAENTSPVENNLNYITSNIKNVDKSKISYLAENIDRINSISQFSYNLKNIDGAIKLEAGIFEFTLVYSLMKNYIKTILPAIYNDKVNDLLRNLDPNNSIGNNKLRDSINNGEIEPQRVAFLTPQELHPDRWELLIKKNKLREEKKKNMATTDIYQCYKCKGRRCTMTELQLRSADEPMTKIITCLDCYTVMKR</sequence>
<keyword evidence="1" id="KW-0479">Metal-binding</keyword>
<reference evidence="7" key="1">
    <citation type="journal article" date="2017" name="Science">
        <title>Giant viruses with an expanded complement of translation system components.</title>
        <authorList>
            <person name="Schulz F."/>
            <person name="Yutin N."/>
            <person name="Ivanova N.N."/>
            <person name="Ortega D.R."/>
            <person name="Lee T.K."/>
            <person name="Vierheilig J."/>
            <person name="Daims H."/>
            <person name="Horn M."/>
            <person name="Wagner M."/>
            <person name="Jensen G.J."/>
            <person name="Kyrpides N.C."/>
            <person name="Koonin E.V."/>
            <person name="Woyke T."/>
        </authorList>
    </citation>
    <scope>NUCLEOTIDE SEQUENCE</scope>
    <source>
        <strain evidence="7">ILV1</strain>
    </source>
</reference>
<dbReference type="GO" id="GO:0006351">
    <property type="term" value="P:DNA-templated transcription"/>
    <property type="evidence" value="ECO:0007669"/>
    <property type="project" value="InterPro"/>
</dbReference>
<dbReference type="SMART" id="SM00440">
    <property type="entry name" value="ZnF_C2C2"/>
    <property type="match status" value="1"/>
</dbReference>
<proteinExistence type="predicted"/>
<evidence type="ECO:0000259" key="5">
    <source>
        <dbReference type="PROSITE" id="PS51133"/>
    </source>
</evidence>
<keyword evidence="7" id="KW-0251">Elongation factor</keyword>
<dbReference type="CDD" id="cd13749">
    <property type="entry name" value="Zn-ribbon_TFIIS"/>
    <property type="match status" value="1"/>
</dbReference>
<dbReference type="Gene3D" id="2.20.25.10">
    <property type="match status" value="1"/>
</dbReference>
<evidence type="ECO:0000256" key="4">
    <source>
        <dbReference type="PROSITE-ProRule" id="PRU00472"/>
    </source>
</evidence>
<evidence type="ECO:0000256" key="1">
    <source>
        <dbReference type="ARBA" id="ARBA00022723"/>
    </source>
</evidence>